<evidence type="ECO:0000313" key="4">
    <source>
        <dbReference type="EMBL" id="CAD8901070.1"/>
    </source>
</evidence>
<dbReference type="EMBL" id="HBFR01038725">
    <property type="protein sequence ID" value="CAD8901054.1"/>
    <property type="molecule type" value="Transcribed_RNA"/>
</dbReference>
<evidence type="ECO:0000313" key="5">
    <source>
        <dbReference type="EMBL" id="CAD8901075.1"/>
    </source>
</evidence>
<dbReference type="EMBL" id="HBFR01038754">
    <property type="protein sequence ID" value="CAD8901082.1"/>
    <property type="molecule type" value="Transcribed_RNA"/>
</dbReference>
<organism evidence="3">
    <name type="scientific">Corethron hystrix</name>
    <dbReference type="NCBI Taxonomy" id="216773"/>
    <lineage>
        <taxon>Eukaryota</taxon>
        <taxon>Sar</taxon>
        <taxon>Stramenopiles</taxon>
        <taxon>Ochrophyta</taxon>
        <taxon>Bacillariophyta</taxon>
        <taxon>Coscinodiscophyceae</taxon>
        <taxon>Corethrophycidae</taxon>
        <taxon>Corethrales</taxon>
        <taxon>Corethraceae</taxon>
        <taxon>Corethron</taxon>
    </lineage>
</organism>
<feature type="chain" id="PRO_5036192252" evidence="1">
    <location>
        <begin position="19"/>
        <end position="641"/>
    </location>
</feature>
<keyword evidence="1" id="KW-0732">Signal</keyword>
<dbReference type="EMBL" id="HBFR01038747">
    <property type="protein sequence ID" value="CAD8901075.1"/>
    <property type="molecule type" value="Transcribed_RNA"/>
</dbReference>
<feature type="signal peptide" evidence="1">
    <location>
        <begin position="1"/>
        <end position="18"/>
    </location>
</feature>
<proteinExistence type="predicted"/>
<sequence length="641" mass="70661">MGYLTSLVVAALVGQTHAYDPYDPIAGYSPSSDVTDQMHLDKDLKQLEDNLKVNLEGSFDIYQYGGHSKSVASLKLSDPTFDSSTIVAGKKFTGTSVDGNVAIAMKLDDSTNTLGYLKLQYEVSGQSPCYVGGLNVKDFSGCFVAVGTVTDGTNTLSYTYDMTTKNMNGRTLSGLSSVLNVDMANEANFKIFETYYGRADYSYHWVTSAFEGTSTNFTRGNADFTNYSLIGKTEAIKKGSVHMGVGHYALHEFENALKLCELDVDSRELSRARWDEGVALYTGSMEGTEGTDRQGKFPYTLAEKRCENFKTCGDGADSSDDNVKSWVNINLMAQFRRGKSALFQKDCDGAQAALDNISSLIYIPLIQSTLRYAYMAQLLQGDNSDQNEQDKVKAEGAVFAAAVLPKVYAIDPDAAEIIYANMKTGATETVFSEVKDAFESVYHGFRINCNQIGGLIEASSDTPYDGAERCRANTGLTNESKEEFKIEGFKKKMTCSELANISLQYRNVICVTPGVAETCELICRENTCFTNESKEEFKVEGFKKTMTCNELANISLHYRNMICATPGVAETCRGTCLGTCGCYDDPNQEYLNKQETEIVGTCEDLFTDFKYAEKCNKIENLLFFCPDVCDGWCDHIPFGKK</sequence>
<gene>
    <name evidence="2" type="ORF">CHYS00102_LOCUS28273</name>
    <name evidence="3" type="ORF">CHYS00102_LOCUS28284</name>
    <name evidence="4" type="ORF">CHYS00102_LOCUS28289</name>
    <name evidence="5" type="ORF">CHYS00102_LOCUS28294</name>
    <name evidence="6" type="ORF">CHYS00102_LOCUS28301</name>
</gene>
<accession>A0A6U5LJC2</accession>
<dbReference type="EMBL" id="HBFR01038736">
    <property type="protein sequence ID" value="CAD8901065.1"/>
    <property type="molecule type" value="Transcribed_RNA"/>
</dbReference>
<protein>
    <submittedName>
        <fullName evidence="3">Uncharacterized protein</fullName>
    </submittedName>
</protein>
<evidence type="ECO:0000313" key="6">
    <source>
        <dbReference type="EMBL" id="CAD8901082.1"/>
    </source>
</evidence>
<reference evidence="3" key="1">
    <citation type="submission" date="2021-01" db="EMBL/GenBank/DDBJ databases">
        <authorList>
            <person name="Corre E."/>
            <person name="Pelletier E."/>
            <person name="Niang G."/>
            <person name="Scheremetjew M."/>
            <person name="Finn R."/>
            <person name="Kale V."/>
            <person name="Holt S."/>
            <person name="Cochrane G."/>
            <person name="Meng A."/>
            <person name="Brown T."/>
            <person name="Cohen L."/>
        </authorList>
    </citation>
    <scope>NUCLEOTIDE SEQUENCE</scope>
    <source>
        <strain evidence="3">308</strain>
    </source>
</reference>
<dbReference type="AlphaFoldDB" id="A0A6U5LJC2"/>
<evidence type="ECO:0000313" key="3">
    <source>
        <dbReference type="EMBL" id="CAD8901065.1"/>
    </source>
</evidence>
<name>A0A6U5LJC2_9STRA</name>
<dbReference type="EMBL" id="HBFR01038742">
    <property type="protein sequence ID" value="CAD8901070.1"/>
    <property type="molecule type" value="Transcribed_RNA"/>
</dbReference>
<evidence type="ECO:0000256" key="1">
    <source>
        <dbReference type="SAM" id="SignalP"/>
    </source>
</evidence>
<evidence type="ECO:0000313" key="2">
    <source>
        <dbReference type="EMBL" id="CAD8901054.1"/>
    </source>
</evidence>